<feature type="compositionally biased region" description="Low complexity" evidence="1">
    <location>
        <begin position="326"/>
        <end position="337"/>
    </location>
</feature>
<evidence type="ECO:0000256" key="1">
    <source>
        <dbReference type="SAM" id="MobiDB-lite"/>
    </source>
</evidence>
<gene>
    <name evidence="3" type="ordered locus">Francci3_2516</name>
</gene>
<dbReference type="InterPro" id="IPR032466">
    <property type="entry name" value="Metal_Hydrolase"/>
</dbReference>
<dbReference type="EMBL" id="CP000249">
    <property type="protein sequence ID" value="ABD11883.1"/>
    <property type="molecule type" value="Genomic_DNA"/>
</dbReference>
<dbReference type="GO" id="GO:0016787">
    <property type="term" value="F:hydrolase activity"/>
    <property type="evidence" value="ECO:0007669"/>
    <property type="project" value="InterPro"/>
</dbReference>
<dbReference type="RefSeq" id="WP_011436926.1">
    <property type="nucleotide sequence ID" value="NC_007777.1"/>
</dbReference>
<dbReference type="eggNOG" id="COG2159">
    <property type="taxonomic scope" value="Bacteria"/>
</dbReference>
<dbReference type="KEGG" id="fra:Francci3_2516"/>
<dbReference type="Gene3D" id="3.20.20.140">
    <property type="entry name" value="Metal-dependent hydrolases"/>
    <property type="match status" value="1"/>
</dbReference>
<feature type="region of interest" description="Disordered" evidence="1">
    <location>
        <begin position="326"/>
        <end position="345"/>
    </location>
</feature>
<protein>
    <submittedName>
        <fullName evidence="3">Amidohydrolase 2</fullName>
    </submittedName>
</protein>
<dbReference type="PANTHER" id="PTHR42889">
    <property type="entry name" value="BLR3681 PROTEIN"/>
    <property type="match status" value="1"/>
</dbReference>
<evidence type="ECO:0000313" key="3">
    <source>
        <dbReference type="EMBL" id="ABD11883.1"/>
    </source>
</evidence>
<evidence type="ECO:0000259" key="2">
    <source>
        <dbReference type="Pfam" id="PF04909"/>
    </source>
</evidence>
<dbReference type="SUPFAM" id="SSF51556">
    <property type="entry name" value="Metallo-dependent hydrolases"/>
    <property type="match status" value="1"/>
</dbReference>
<reference evidence="3 4" key="1">
    <citation type="journal article" date="2007" name="Genome Res.">
        <title>Genome characteristics of facultatively symbiotic Frankia sp. strains reflect host range and host plant biogeography.</title>
        <authorList>
            <person name="Normand P."/>
            <person name="Lapierre P."/>
            <person name="Tisa L.S."/>
            <person name="Gogarten J.P."/>
            <person name="Alloisio N."/>
            <person name="Bagnarol E."/>
            <person name="Bassi C.A."/>
            <person name="Berry A.M."/>
            <person name="Bickhart D.M."/>
            <person name="Choisne N."/>
            <person name="Couloux A."/>
            <person name="Cournoyer B."/>
            <person name="Cruveiller S."/>
            <person name="Daubin V."/>
            <person name="Demange N."/>
            <person name="Francino M.P."/>
            <person name="Goltsman E."/>
            <person name="Huang Y."/>
            <person name="Kopp O.R."/>
            <person name="Labarre L."/>
            <person name="Lapidus A."/>
            <person name="Lavire C."/>
            <person name="Marechal J."/>
            <person name="Martinez M."/>
            <person name="Mastronunzio J.E."/>
            <person name="Mullin B.C."/>
            <person name="Niemann J."/>
            <person name="Pujic P."/>
            <person name="Rawnsley T."/>
            <person name="Rouy Z."/>
            <person name="Schenowitz C."/>
            <person name="Sellstedt A."/>
            <person name="Tavares F."/>
            <person name="Tomkins J.P."/>
            <person name="Vallenet D."/>
            <person name="Valverde C."/>
            <person name="Wall L.G."/>
            <person name="Wang Y."/>
            <person name="Medigue C."/>
            <person name="Benson D.R."/>
        </authorList>
    </citation>
    <scope>NUCLEOTIDE SEQUENCE [LARGE SCALE GENOMIC DNA]</scope>
    <source>
        <strain evidence="4">DSM 45818 / CECT 9043 / CcI3</strain>
    </source>
</reference>
<dbReference type="Proteomes" id="UP000001937">
    <property type="component" value="Chromosome"/>
</dbReference>
<dbReference type="HOGENOM" id="CLU_043951_0_0_11"/>
<dbReference type="CDD" id="cd01292">
    <property type="entry name" value="metallo-dependent_hydrolases"/>
    <property type="match status" value="1"/>
</dbReference>
<sequence length="345" mass="39566">MYVKDNERYFIVDSHLHFWDGSPENQANRYGKGFIDCFYDYHVNLSPQEYLWPREKFQKYSAEVMVKDLFEDGYVDKGIFQPTYLTDFYRNGFNTTEQDGALAERYPGKFIVNGAFDPRDGELGLSKLADLAARWNLKGVKLYTAEWKGESKGYKLTDPWVYRYLEKCQELGIRNIHIHKGPTIYPLNRDAFDVADVDDVATEFPELRFIIEHVGLPRLEDFCWIATQEPNVYGGLAVAMPFIHSRPRYFAQIIGELLYWLDENRLTFSSDYAIWHPKWLVEKFVDFQIPADMQAEYGVLTPDIKRKILGLNAAALYDIEVPAEVSGAGSGSPASTPLVGAGQSV</sequence>
<accession>Q2JA09</accession>
<organism evidence="3 4">
    <name type="scientific">Frankia casuarinae (strain DSM 45818 / CECT 9043 / HFP020203 / CcI3)</name>
    <dbReference type="NCBI Taxonomy" id="106370"/>
    <lineage>
        <taxon>Bacteria</taxon>
        <taxon>Bacillati</taxon>
        <taxon>Actinomycetota</taxon>
        <taxon>Actinomycetes</taxon>
        <taxon>Frankiales</taxon>
        <taxon>Frankiaceae</taxon>
        <taxon>Frankia</taxon>
    </lineage>
</organism>
<name>Q2JA09_FRACC</name>
<dbReference type="Pfam" id="PF04909">
    <property type="entry name" value="Amidohydro_2"/>
    <property type="match status" value="1"/>
</dbReference>
<proteinExistence type="predicted"/>
<dbReference type="OrthoDB" id="7325417at2"/>
<feature type="domain" description="Amidohydrolase-related" evidence="2">
    <location>
        <begin position="12"/>
        <end position="319"/>
    </location>
</feature>
<dbReference type="PhylomeDB" id="Q2JA09"/>
<dbReference type="InterPro" id="IPR006680">
    <property type="entry name" value="Amidohydro-rel"/>
</dbReference>
<dbReference type="STRING" id="106370.Francci3_2516"/>
<evidence type="ECO:0000313" key="4">
    <source>
        <dbReference type="Proteomes" id="UP000001937"/>
    </source>
</evidence>
<keyword evidence="4" id="KW-1185">Reference proteome</keyword>
<dbReference type="AlphaFoldDB" id="Q2JA09"/>
<dbReference type="PANTHER" id="PTHR42889:SF1">
    <property type="entry name" value="BLR3681 PROTEIN"/>
    <property type="match status" value="1"/>
</dbReference>